<dbReference type="InterPro" id="IPR035984">
    <property type="entry name" value="Acyl-CoA-binding_sf"/>
</dbReference>
<dbReference type="SUPFAM" id="SSF47027">
    <property type="entry name" value="Acyl-CoA binding protein"/>
    <property type="match status" value="1"/>
</dbReference>
<dbReference type="Pfam" id="PF00887">
    <property type="entry name" value="ACBP"/>
    <property type="match status" value="1"/>
</dbReference>
<keyword evidence="1" id="KW-0677">Repeat</keyword>
<dbReference type="InterPro" id="IPR000582">
    <property type="entry name" value="Acyl-CoA-binding_protein"/>
</dbReference>
<evidence type="ECO:0000256" key="2">
    <source>
        <dbReference type="ARBA" id="ARBA00023043"/>
    </source>
</evidence>
<evidence type="ECO:0000256" key="3">
    <source>
        <dbReference type="ARBA" id="ARBA00023121"/>
    </source>
</evidence>
<dbReference type="OrthoDB" id="539213at2759"/>
<dbReference type="AlphaFoldDB" id="A0A9P6IWE1"/>
<proteinExistence type="predicted"/>
<dbReference type="PROSITE" id="PS51228">
    <property type="entry name" value="ACB_2"/>
    <property type="match status" value="1"/>
</dbReference>
<evidence type="ECO:0000313" key="6">
    <source>
        <dbReference type="Proteomes" id="UP000738359"/>
    </source>
</evidence>
<dbReference type="InterPro" id="IPR014352">
    <property type="entry name" value="FERM/acyl-CoA-bd_prot_sf"/>
</dbReference>
<protein>
    <submittedName>
        <fullName evidence="5">Acyl-CoA binding domain-containing protein 6</fullName>
    </submittedName>
</protein>
<sequence>MSTLLEARFNSASAYMAASKKLRLPSSTKLALYADFKLATEGLCSQPRPSLIEFEKSAKWKAWKEAGERYSKDLNAATTAADQDESVQLTLSTMAMVSYVQRVEEGQWGWTFDPASFMNPTENASTGDHDLDELNAYLGEDKDEISAEELLARPYVPTPDQEEGGSMTASGISTMVAPEEDDLGEDPLQSAKNGSIEALREAIASDPSVVTLKDDMGMTLLHWACDRGSLDKVKLLVETVNTDVNAQDAEGLTALHYACLSGWPEVVEYLKSLPSVDQTLKDNTGMVGEEYLE</sequence>
<dbReference type="EMBL" id="JAAAHY010001499">
    <property type="protein sequence ID" value="KAF9948678.1"/>
    <property type="molecule type" value="Genomic_DNA"/>
</dbReference>
<evidence type="ECO:0000313" key="5">
    <source>
        <dbReference type="EMBL" id="KAF9948678.1"/>
    </source>
</evidence>
<feature type="domain" description="ACB" evidence="4">
    <location>
        <begin position="5"/>
        <end position="112"/>
    </location>
</feature>
<dbReference type="Gene3D" id="1.20.80.10">
    <property type="match status" value="1"/>
</dbReference>
<dbReference type="InterPro" id="IPR036770">
    <property type="entry name" value="Ankyrin_rpt-contain_sf"/>
</dbReference>
<keyword evidence="2" id="KW-0040">ANK repeat</keyword>
<gene>
    <name evidence="5" type="primary">ACBD6</name>
    <name evidence="5" type="ORF">BGZ70_002094</name>
</gene>
<dbReference type="Pfam" id="PF12796">
    <property type="entry name" value="Ank_2"/>
    <property type="match status" value="1"/>
</dbReference>
<accession>A0A9P6IWE1</accession>
<organism evidence="5 6">
    <name type="scientific">Mortierella alpina</name>
    <name type="common">Oleaginous fungus</name>
    <name type="synonym">Mortierella renispora</name>
    <dbReference type="NCBI Taxonomy" id="64518"/>
    <lineage>
        <taxon>Eukaryota</taxon>
        <taxon>Fungi</taxon>
        <taxon>Fungi incertae sedis</taxon>
        <taxon>Mucoromycota</taxon>
        <taxon>Mortierellomycotina</taxon>
        <taxon>Mortierellomycetes</taxon>
        <taxon>Mortierellales</taxon>
        <taxon>Mortierellaceae</taxon>
        <taxon>Mortierella</taxon>
    </lineage>
</organism>
<comment type="caution">
    <text evidence="5">The sequence shown here is derived from an EMBL/GenBank/DDBJ whole genome shotgun (WGS) entry which is preliminary data.</text>
</comment>
<dbReference type="PANTHER" id="PTHR24119">
    <property type="entry name" value="ACYL-COA-BINDING DOMAIN-CONTAINING PROTEIN 6"/>
    <property type="match status" value="1"/>
</dbReference>
<keyword evidence="6" id="KW-1185">Reference proteome</keyword>
<reference evidence="5" key="1">
    <citation type="journal article" date="2020" name="Fungal Divers.">
        <title>Resolving the Mortierellaceae phylogeny through synthesis of multi-gene phylogenetics and phylogenomics.</title>
        <authorList>
            <person name="Vandepol N."/>
            <person name="Liber J."/>
            <person name="Desiro A."/>
            <person name="Na H."/>
            <person name="Kennedy M."/>
            <person name="Barry K."/>
            <person name="Grigoriev I.V."/>
            <person name="Miller A.N."/>
            <person name="O'Donnell K."/>
            <person name="Stajich J.E."/>
            <person name="Bonito G."/>
        </authorList>
    </citation>
    <scope>NUCLEOTIDE SEQUENCE</scope>
    <source>
        <strain evidence="5">CK1249</strain>
    </source>
</reference>
<dbReference type="SUPFAM" id="SSF48403">
    <property type="entry name" value="Ankyrin repeat"/>
    <property type="match status" value="1"/>
</dbReference>
<dbReference type="SMART" id="SM00248">
    <property type="entry name" value="ANK"/>
    <property type="match status" value="2"/>
</dbReference>
<dbReference type="PANTHER" id="PTHR24119:SF0">
    <property type="entry name" value="ACYL-COA-BINDING DOMAIN-CONTAINING PROTEIN 6"/>
    <property type="match status" value="1"/>
</dbReference>
<dbReference type="GO" id="GO:0000062">
    <property type="term" value="F:fatty-acyl-CoA binding"/>
    <property type="evidence" value="ECO:0007669"/>
    <property type="project" value="InterPro"/>
</dbReference>
<name>A0A9P6IWE1_MORAP</name>
<evidence type="ECO:0000256" key="1">
    <source>
        <dbReference type="ARBA" id="ARBA00022737"/>
    </source>
</evidence>
<evidence type="ECO:0000259" key="4">
    <source>
        <dbReference type="PROSITE" id="PS51228"/>
    </source>
</evidence>
<dbReference type="InterPro" id="IPR002110">
    <property type="entry name" value="Ankyrin_rpt"/>
</dbReference>
<dbReference type="Gene3D" id="1.25.40.20">
    <property type="entry name" value="Ankyrin repeat-containing domain"/>
    <property type="match status" value="1"/>
</dbReference>
<keyword evidence="3" id="KW-0446">Lipid-binding</keyword>
<dbReference type="Proteomes" id="UP000738359">
    <property type="component" value="Unassembled WGS sequence"/>
</dbReference>